<keyword evidence="2" id="KW-0285">Flavoprotein</keyword>
<evidence type="ECO:0000313" key="6">
    <source>
        <dbReference type="EMBL" id="SHO44127.1"/>
    </source>
</evidence>
<dbReference type="InterPro" id="IPR004113">
    <property type="entry name" value="FAD-bd_oxidored_4_C"/>
</dbReference>
<dbReference type="STRING" id="1121416.SAMN02745220_00657"/>
<keyword evidence="3" id="KW-0274">FAD</keyword>
<evidence type="ECO:0000256" key="4">
    <source>
        <dbReference type="ARBA" id="ARBA00023002"/>
    </source>
</evidence>
<evidence type="ECO:0000256" key="3">
    <source>
        <dbReference type="ARBA" id="ARBA00022827"/>
    </source>
</evidence>
<dbReference type="GO" id="GO:0008720">
    <property type="term" value="F:D-lactate dehydrogenase (NAD+) activity"/>
    <property type="evidence" value="ECO:0007669"/>
    <property type="project" value="TreeGrafter"/>
</dbReference>
<proteinExistence type="predicted"/>
<dbReference type="InterPro" id="IPR016166">
    <property type="entry name" value="FAD-bd_PCMH"/>
</dbReference>
<sequence>MTEKADAAKSEKQIRAMIEELRGAVEGEVRFDSLSRQLYSTDASDFRKEPVGVVIPRHVEDIQMAMQIAGRYSIPVIPRGGGSSVSGQTVGLGLVIDHSKYLNKIIHISPEARWAEVESGVVLDVLNAALAKHGLMVGPDPSSSAVATIGGMAGNNSTGAHSFVYGMMADHIQALEVVLADGSLVRLEEKSVDEQDTLAKKESLEGRMYLKIPRLISRYQEDIRTGFPKTWRNVAGYGLDRMLKQLDEQKTLNLAPLVVGSEGTLATITKVRLGLVERPSFARLVIPHFRDLESALQAVPVILKHQVAAVELMTAPTLKLAGDHPVIGSRLRMFVEGQPGAILIIEVAGADEVELAERIEQLEVELRNVGFTDYVSHANTSEEIARVWGIRKAIFGLIMSKPGDDKRVWVIDDASVPVEEMTGYTEDVVKAGRKFGMQINFDAHASAGCLHMGLDINLRTPEGLRTMELLCKEIMTIAIAHGGSTTGEHGEGLARSYFNKQLYGSRLHQAFVEVKEIFDPAGLLNPGKVVGDVIAPWDTGWLKYSPGYRTPYAPKQTHLDFSHYGGFAGLVEMCNGQGICRSQVSGTMCPSFRVTHDEKDTTRGRANILRAAMTGLLGPEGLTSPEVYEALDLCLACKACRNGCSTRVDMAKLKYEFLAIYQKQHGIPLRSRIVGHMADSSRLAAKMPLLANRLYKNRSFKKLLDRTIGFDERRELPSIASPTFDHWYRSEFKQAEASRGPVLLWDDCYLTYNRPELGRAAVKILAAMGYQVLCQDGRSCCGRPMISKGLLEDAAKLARHNIALLVKHASRGTPIIGVEPSCIACFRDEYPDLIRSEDARLVANASVFFEEFVTQPENIEVLRAALGEKDKGRKILVHSHCYQKSMGTAANVVAMLGLIPGGTVEEIPSGCCGMAGSFGYEKEHYEVSMAIGEQVLFPAVRAAGDETIIVAAGTSCREQIKDGTGRRPLHPIEVLAEALT</sequence>
<evidence type="ECO:0000313" key="7">
    <source>
        <dbReference type="Proteomes" id="UP000184603"/>
    </source>
</evidence>
<dbReference type="PANTHER" id="PTHR11748">
    <property type="entry name" value="D-LACTATE DEHYDROGENASE"/>
    <property type="match status" value="1"/>
</dbReference>
<keyword evidence="4" id="KW-0560">Oxidoreductase</keyword>
<dbReference type="Gene3D" id="3.30.70.2740">
    <property type="match status" value="1"/>
</dbReference>
<dbReference type="Proteomes" id="UP000184603">
    <property type="component" value="Unassembled WGS sequence"/>
</dbReference>
<dbReference type="SUPFAM" id="SSF56176">
    <property type="entry name" value="FAD-binding/transporter-associated domain-like"/>
    <property type="match status" value="1"/>
</dbReference>
<dbReference type="Pfam" id="PF02913">
    <property type="entry name" value="FAD-oxidase_C"/>
    <property type="match status" value="1"/>
</dbReference>
<dbReference type="PROSITE" id="PS51387">
    <property type="entry name" value="FAD_PCMH"/>
    <property type="match status" value="1"/>
</dbReference>
<dbReference type="Pfam" id="PF01565">
    <property type="entry name" value="FAD_binding_4"/>
    <property type="match status" value="1"/>
</dbReference>
<dbReference type="Pfam" id="PF02754">
    <property type="entry name" value="CCG"/>
    <property type="match status" value="1"/>
</dbReference>
<comment type="cofactor">
    <cofactor evidence="1">
        <name>FAD</name>
        <dbReference type="ChEBI" id="CHEBI:57692"/>
    </cofactor>
</comment>
<keyword evidence="7" id="KW-1185">Reference proteome</keyword>
<organism evidence="6 7">
    <name type="scientific">Desulfopila aestuarii DSM 18488</name>
    <dbReference type="NCBI Taxonomy" id="1121416"/>
    <lineage>
        <taxon>Bacteria</taxon>
        <taxon>Pseudomonadati</taxon>
        <taxon>Thermodesulfobacteriota</taxon>
        <taxon>Desulfobulbia</taxon>
        <taxon>Desulfobulbales</taxon>
        <taxon>Desulfocapsaceae</taxon>
        <taxon>Desulfopila</taxon>
    </lineage>
</organism>
<dbReference type="InterPro" id="IPR036318">
    <property type="entry name" value="FAD-bd_PCMH-like_sf"/>
</dbReference>
<reference evidence="6 7" key="1">
    <citation type="submission" date="2016-12" db="EMBL/GenBank/DDBJ databases">
        <authorList>
            <person name="Song W.-J."/>
            <person name="Kurnit D.M."/>
        </authorList>
    </citation>
    <scope>NUCLEOTIDE SEQUENCE [LARGE SCALE GENOMIC DNA]</scope>
    <source>
        <strain evidence="6 7">DSM 18488</strain>
    </source>
</reference>
<dbReference type="Gene3D" id="3.30.70.2190">
    <property type="match status" value="1"/>
</dbReference>
<feature type="domain" description="FAD-binding PCMH-type" evidence="5">
    <location>
        <begin position="46"/>
        <end position="278"/>
    </location>
</feature>
<dbReference type="PANTHER" id="PTHR11748:SF119">
    <property type="entry name" value="D-2-HYDROXYGLUTARATE DEHYDROGENASE"/>
    <property type="match status" value="1"/>
</dbReference>
<dbReference type="Gene3D" id="3.30.465.10">
    <property type="match status" value="1"/>
</dbReference>
<dbReference type="SUPFAM" id="SSF55103">
    <property type="entry name" value="FAD-linked oxidases, C-terminal domain"/>
    <property type="match status" value="1"/>
</dbReference>
<dbReference type="AlphaFoldDB" id="A0A1M7XYM6"/>
<accession>A0A1M7XYM6</accession>
<dbReference type="GO" id="GO:0004458">
    <property type="term" value="F:D-lactate dehydrogenase (cytochrome) activity"/>
    <property type="evidence" value="ECO:0007669"/>
    <property type="project" value="TreeGrafter"/>
</dbReference>
<dbReference type="OrthoDB" id="9811557at2"/>
<dbReference type="Gene3D" id="3.30.43.10">
    <property type="entry name" value="Uridine Diphospho-n-acetylenolpyruvylglucosamine Reductase, domain 2"/>
    <property type="match status" value="1"/>
</dbReference>
<dbReference type="GO" id="GO:0071949">
    <property type="term" value="F:FAD binding"/>
    <property type="evidence" value="ECO:0007669"/>
    <property type="project" value="InterPro"/>
</dbReference>
<dbReference type="RefSeq" id="WP_084553425.1">
    <property type="nucleotide sequence ID" value="NZ_FRFE01000002.1"/>
</dbReference>
<dbReference type="InterPro" id="IPR004017">
    <property type="entry name" value="Cys_rich_dom"/>
</dbReference>
<dbReference type="InterPro" id="IPR016164">
    <property type="entry name" value="FAD-linked_Oxase-like_C"/>
</dbReference>
<dbReference type="GO" id="GO:1903457">
    <property type="term" value="P:lactate catabolic process"/>
    <property type="evidence" value="ECO:0007669"/>
    <property type="project" value="TreeGrafter"/>
</dbReference>
<dbReference type="EMBL" id="FRFE01000002">
    <property type="protein sequence ID" value="SHO44127.1"/>
    <property type="molecule type" value="Genomic_DNA"/>
</dbReference>
<name>A0A1M7XYM6_9BACT</name>
<evidence type="ECO:0000256" key="1">
    <source>
        <dbReference type="ARBA" id="ARBA00001974"/>
    </source>
</evidence>
<dbReference type="InterPro" id="IPR016167">
    <property type="entry name" value="FAD-bd_PCMH_sub1"/>
</dbReference>
<gene>
    <name evidence="6" type="ORF">SAMN02745220_00657</name>
</gene>
<dbReference type="InterPro" id="IPR006094">
    <property type="entry name" value="Oxid_FAD_bind_N"/>
</dbReference>
<dbReference type="InterPro" id="IPR016169">
    <property type="entry name" value="FAD-bd_PCMH_sub2"/>
</dbReference>
<evidence type="ECO:0000256" key="2">
    <source>
        <dbReference type="ARBA" id="ARBA00022630"/>
    </source>
</evidence>
<dbReference type="SUPFAM" id="SSF46548">
    <property type="entry name" value="alpha-helical ferredoxin"/>
    <property type="match status" value="1"/>
</dbReference>
<protein>
    <submittedName>
        <fullName evidence="6">FAD/FMN-containing dehydrogenase</fullName>
    </submittedName>
</protein>
<evidence type="ECO:0000259" key="5">
    <source>
        <dbReference type="PROSITE" id="PS51387"/>
    </source>
</evidence>